<protein>
    <submittedName>
        <fullName evidence="2">Uncharacterized protein</fullName>
    </submittedName>
</protein>
<feature type="region of interest" description="Disordered" evidence="1">
    <location>
        <begin position="202"/>
        <end position="250"/>
    </location>
</feature>
<gene>
    <name evidence="2" type="ORF">Tco_1044163</name>
</gene>
<evidence type="ECO:0000313" key="3">
    <source>
        <dbReference type="Proteomes" id="UP001151760"/>
    </source>
</evidence>
<dbReference type="EMBL" id="BQNB010018711">
    <property type="protein sequence ID" value="GJT77438.1"/>
    <property type="molecule type" value="Genomic_DNA"/>
</dbReference>
<evidence type="ECO:0000313" key="2">
    <source>
        <dbReference type="EMBL" id="GJT77438.1"/>
    </source>
</evidence>
<reference evidence="2" key="1">
    <citation type="journal article" date="2022" name="Int. J. Mol. Sci.">
        <title>Draft Genome of Tanacetum Coccineum: Genomic Comparison of Closely Related Tanacetum-Family Plants.</title>
        <authorList>
            <person name="Yamashiro T."/>
            <person name="Shiraishi A."/>
            <person name="Nakayama K."/>
            <person name="Satake H."/>
        </authorList>
    </citation>
    <scope>NUCLEOTIDE SEQUENCE</scope>
</reference>
<feature type="compositionally biased region" description="Basic and acidic residues" evidence="1">
    <location>
        <begin position="209"/>
        <end position="234"/>
    </location>
</feature>
<dbReference type="Proteomes" id="UP001151760">
    <property type="component" value="Unassembled WGS sequence"/>
</dbReference>
<accession>A0ABQ5GRQ1</accession>
<organism evidence="2 3">
    <name type="scientific">Tanacetum coccineum</name>
    <dbReference type="NCBI Taxonomy" id="301880"/>
    <lineage>
        <taxon>Eukaryota</taxon>
        <taxon>Viridiplantae</taxon>
        <taxon>Streptophyta</taxon>
        <taxon>Embryophyta</taxon>
        <taxon>Tracheophyta</taxon>
        <taxon>Spermatophyta</taxon>
        <taxon>Magnoliopsida</taxon>
        <taxon>eudicotyledons</taxon>
        <taxon>Gunneridae</taxon>
        <taxon>Pentapetalae</taxon>
        <taxon>asterids</taxon>
        <taxon>campanulids</taxon>
        <taxon>Asterales</taxon>
        <taxon>Asteraceae</taxon>
        <taxon>Asteroideae</taxon>
        <taxon>Anthemideae</taxon>
        <taxon>Anthemidinae</taxon>
        <taxon>Tanacetum</taxon>
    </lineage>
</organism>
<sequence>MVKEKVTEQVKKEVPAQVRDQVPVYLAEGLILERKTTKEETERLISKAILQERGRMQAHISSQIQNAIDNGIPSLLMHLYTQLYVEIWTILDDAPPKGENIAKWQKTSEYKVYVSGESSSGQVNKEERGPSTSAKLKTMADGMAKTKIKDFLSLQSTKIHTISSKLSKEILMIKLSLINQDLLYLRKEIQVEEDRVEDKLDSISSCDDLSTKDDRKRKTEKERTGRQKEKEKGRGSVFKISQERSSLYKT</sequence>
<reference evidence="2" key="2">
    <citation type="submission" date="2022-01" db="EMBL/GenBank/DDBJ databases">
        <authorList>
            <person name="Yamashiro T."/>
            <person name="Shiraishi A."/>
            <person name="Satake H."/>
            <person name="Nakayama K."/>
        </authorList>
    </citation>
    <scope>NUCLEOTIDE SEQUENCE</scope>
</reference>
<name>A0ABQ5GRQ1_9ASTR</name>
<keyword evidence="3" id="KW-1185">Reference proteome</keyword>
<comment type="caution">
    <text evidence="2">The sequence shown here is derived from an EMBL/GenBank/DDBJ whole genome shotgun (WGS) entry which is preliminary data.</text>
</comment>
<evidence type="ECO:0000256" key="1">
    <source>
        <dbReference type="SAM" id="MobiDB-lite"/>
    </source>
</evidence>
<proteinExistence type="predicted"/>